<feature type="region of interest" description="Disordered" evidence="2">
    <location>
        <begin position="1"/>
        <end position="31"/>
    </location>
</feature>
<comment type="caution">
    <text evidence="3">The sequence shown here is derived from an EMBL/GenBank/DDBJ whole genome shotgun (WGS) entry which is preliminary data.</text>
</comment>
<dbReference type="Proteomes" id="UP001500166">
    <property type="component" value="Unassembled WGS sequence"/>
</dbReference>
<dbReference type="Gene3D" id="3.40.50.150">
    <property type="entry name" value="Vaccinia Virus protein VP39"/>
    <property type="match status" value="1"/>
</dbReference>
<organism evidence="3 4">
    <name type="scientific">Kocuria atrinae</name>
    <dbReference type="NCBI Taxonomy" id="592377"/>
    <lineage>
        <taxon>Bacteria</taxon>
        <taxon>Bacillati</taxon>
        <taxon>Actinomycetota</taxon>
        <taxon>Actinomycetes</taxon>
        <taxon>Micrococcales</taxon>
        <taxon>Micrococcaceae</taxon>
        <taxon>Kocuria</taxon>
    </lineage>
</organism>
<evidence type="ECO:0000256" key="2">
    <source>
        <dbReference type="SAM" id="MobiDB-lite"/>
    </source>
</evidence>
<feature type="compositionally biased region" description="Basic residues" evidence="2">
    <location>
        <begin position="1"/>
        <end position="10"/>
    </location>
</feature>
<dbReference type="RefSeq" id="WP_344225515.1">
    <property type="nucleotide sequence ID" value="NZ_BAAAQA010000033.1"/>
</dbReference>
<accession>A0ABP5K165</accession>
<keyword evidence="4" id="KW-1185">Reference proteome</keyword>
<gene>
    <name evidence="3" type="ORF">GCM10009824_27140</name>
</gene>
<keyword evidence="1" id="KW-0620">Polyamine biosynthesis</keyword>
<dbReference type="PANTHER" id="PTHR43317">
    <property type="entry name" value="THERMOSPERMINE SYNTHASE ACAULIS5"/>
    <property type="match status" value="1"/>
</dbReference>
<protein>
    <submittedName>
        <fullName evidence="3">Spermidine synthase</fullName>
    </submittedName>
</protein>
<dbReference type="EMBL" id="BAAAQA010000033">
    <property type="protein sequence ID" value="GAA2123300.1"/>
    <property type="molecule type" value="Genomic_DNA"/>
</dbReference>
<dbReference type="PANTHER" id="PTHR43317:SF1">
    <property type="entry name" value="THERMOSPERMINE SYNTHASE ACAULIS5"/>
    <property type="match status" value="1"/>
</dbReference>
<dbReference type="InterPro" id="IPR029063">
    <property type="entry name" value="SAM-dependent_MTases_sf"/>
</dbReference>
<evidence type="ECO:0000256" key="1">
    <source>
        <dbReference type="ARBA" id="ARBA00023115"/>
    </source>
</evidence>
<reference evidence="4" key="1">
    <citation type="journal article" date="2019" name="Int. J. Syst. Evol. Microbiol.">
        <title>The Global Catalogue of Microorganisms (GCM) 10K type strain sequencing project: providing services to taxonomists for standard genome sequencing and annotation.</title>
        <authorList>
            <consortium name="The Broad Institute Genomics Platform"/>
            <consortium name="The Broad Institute Genome Sequencing Center for Infectious Disease"/>
            <person name="Wu L."/>
            <person name="Ma J."/>
        </authorList>
    </citation>
    <scope>NUCLEOTIDE SEQUENCE [LARGE SCALE GENOMIC DNA]</scope>
    <source>
        <strain evidence="4">JCM 15914</strain>
    </source>
</reference>
<evidence type="ECO:0000313" key="4">
    <source>
        <dbReference type="Proteomes" id="UP001500166"/>
    </source>
</evidence>
<sequence length="311" mass="34347">MSKKRNRKNRRDQAEPVGPASSDAGGLVEGTWHTDTGTVQLEHDQYVPGAWVLRVNGVPSSHIVPDRPDQLEFEYMRWFTALAEEHIDRHLDPTTLRILHLGGGACSMARYLAWRYPDARQVVVELDAALTRLVREWLDLPRAPLLRIRAGEAREVTESLHESSREVILRDVFAGEQTPGHLRTVEFAQHVDRVLSPDGIYLMNVGDTRNLKGTRAELAALLEVFEHVGAVADAAMLKGRRYGNVVLAASHAPLPEPGSAASAALAKVLLGGPLPAQYKDTEWCRQLVAETQPWNDKQADQMPAVGTITGV</sequence>
<dbReference type="SUPFAM" id="SSF53335">
    <property type="entry name" value="S-adenosyl-L-methionine-dependent methyltransferases"/>
    <property type="match status" value="1"/>
</dbReference>
<dbReference type="NCBIfam" id="NF037959">
    <property type="entry name" value="MFS_SpdSyn"/>
    <property type="match status" value="1"/>
</dbReference>
<name>A0ABP5K165_9MICC</name>
<proteinExistence type="predicted"/>
<evidence type="ECO:0000313" key="3">
    <source>
        <dbReference type="EMBL" id="GAA2123300.1"/>
    </source>
</evidence>